<gene>
    <name evidence="6" type="ORF">HKW66_Vig0225860</name>
</gene>
<dbReference type="AlphaFoldDB" id="A0A8T0K001"/>
<proteinExistence type="predicted"/>
<keyword evidence="5" id="KW-0378">Hydrolase</keyword>
<dbReference type="GO" id="GO:0005730">
    <property type="term" value="C:nucleolus"/>
    <property type="evidence" value="ECO:0007669"/>
    <property type="project" value="TreeGrafter"/>
</dbReference>
<dbReference type="GO" id="GO:0006281">
    <property type="term" value="P:DNA repair"/>
    <property type="evidence" value="ECO:0007669"/>
    <property type="project" value="InterPro"/>
</dbReference>
<dbReference type="CDD" id="cd06559">
    <property type="entry name" value="Endonuclease_V"/>
    <property type="match status" value="1"/>
</dbReference>
<keyword evidence="4" id="KW-0255">Endonuclease</keyword>
<evidence type="ECO:0000313" key="7">
    <source>
        <dbReference type="Proteomes" id="UP000743370"/>
    </source>
</evidence>
<comment type="caution">
    <text evidence="6">The sequence shown here is derived from an EMBL/GenBank/DDBJ whole genome shotgun (WGS) entry which is preliminary data.</text>
</comment>
<dbReference type="GO" id="GO:0016891">
    <property type="term" value="F:RNA endonuclease activity producing 5'-phosphomonoesters, hydrolytic mechanism"/>
    <property type="evidence" value="ECO:0007669"/>
    <property type="project" value="TreeGrafter"/>
</dbReference>
<comment type="subcellular location">
    <subcellularLocation>
        <location evidence="1">Cytoplasm</location>
    </subcellularLocation>
</comment>
<dbReference type="GO" id="GO:0005737">
    <property type="term" value="C:cytoplasm"/>
    <property type="evidence" value="ECO:0007669"/>
    <property type="project" value="UniProtKB-SubCell"/>
</dbReference>
<dbReference type="Proteomes" id="UP000743370">
    <property type="component" value="Unassembled WGS sequence"/>
</dbReference>
<protein>
    <recommendedName>
        <fullName evidence="8">Endonuclease V</fullName>
    </recommendedName>
</protein>
<dbReference type="InterPro" id="IPR007581">
    <property type="entry name" value="Endonuclease-V"/>
</dbReference>
<accession>A0A8T0K001</accession>
<evidence type="ECO:0000256" key="2">
    <source>
        <dbReference type="ARBA" id="ARBA00022490"/>
    </source>
</evidence>
<keyword evidence="2" id="KW-0963">Cytoplasm</keyword>
<name>A0A8T0K001_PHAAN</name>
<dbReference type="PANTHER" id="PTHR28511">
    <property type="entry name" value="ENDONUCLEASE V"/>
    <property type="match status" value="1"/>
</dbReference>
<organism evidence="6 7">
    <name type="scientific">Phaseolus angularis</name>
    <name type="common">Azuki bean</name>
    <name type="synonym">Vigna angularis</name>
    <dbReference type="NCBI Taxonomy" id="3914"/>
    <lineage>
        <taxon>Eukaryota</taxon>
        <taxon>Viridiplantae</taxon>
        <taxon>Streptophyta</taxon>
        <taxon>Embryophyta</taxon>
        <taxon>Tracheophyta</taxon>
        <taxon>Spermatophyta</taxon>
        <taxon>Magnoliopsida</taxon>
        <taxon>eudicotyledons</taxon>
        <taxon>Gunneridae</taxon>
        <taxon>Pentapetalae</taxon>
        <taxon>rosids</taxon>
        <taxon>fabids</taxon>
        <taxon>Fabales</taxon>
        <taxon>Fabaceae</taxon>
        <taxon>Papilionoideae</taxon>
        <taxon>50 kb inversion clade</taxon>
        <taxon>NPAAA clade</taxon>
        <taxon>indigoferoid/millettioid clade</taxon>
        <taxon>Phaseoleae</taxon>
        <taxon>Vigna</taxon>
    </lineage>
</organism>
<reference evidence="6 7" key="1">
    <citation type="submission" date="2020-05" db="EMBL/GenBank/DDBJ databases">
        <title>Vigna angularis (adzuki bean) Var. LongXiaoDou No. 4 denovo assembly.</title>
        <authorList>
            <person name="Xiang H."/>
        </authorList>
    </citation>
    <scope>NUCLEOTIDE SEQUENCE [LARGE SCALE GENOMIC DNA]</scope>
    <source>
        <tissue evidence="6">Leaf</tissue>
    </source>
</reference>
<dbReference type="GO" id="GO:0003727">
    <property type="term" value="F:single-stranded RNA binding"/>
    <property type="evidence" value="ECO:0007669"/>
    <property type="project" value="TreeGrafter"/>
</dbReference>
<evidence type="ECO:0000256" key="5">
    <source>
        <dbReference type="ARBA" id="ARBA00022801"/>
    </source>
</evidence>
<sequence>MASKVEEKKMGVSAQHASRTAYEKEFRQLCTQDILREKLITEDSFSWKLSSEGEPGYKKGEELRCVGGVDISFSKDDPSKACGTLVVLDFHTLQVLYQDFSFVTLQVPYVPGFLAFREAPVLQQLLEKMKRSDNPFYPQLLLVDGNGILHPRGKYCFGLACHIGVEANLPTIGIGKNLHHVDGLTHSTVTKLLGAEENSSKEFINLVGCSGRIWGVAMRSTQGSIKPIFISIGHMISLQTAIMIVQKTCKFRVPEPIRQADIRSRDHIRNLEMNGKVT</sequence>
<evidence type="ECO:0000256" key="1">
    <source>
        <dbReference type="ARBA" id="ARBA00004496"/>
    </source>
</evidence>
<evidence type="ECO:0000256" key="3">
    <source>
        <dbReference type="ARBA" id="ARBA00022722"/>
    </source>
</evidence>
<dbReference type="FunFam" id="3.30.2170.10:FF:000005">
    <property type="entry name" value="Predicted protein"/>
    <property type="match status" value="1"/>
</dbReference>
<dbReference type="Pfam" id="PF04493">
    <property type="entry name" value="Endonuclease_5"/>
    <property type="match status" value="1"/>
</dbReference>
<dbReference type="PANTHER" id="PTHR28511:SF1">
    <property type="entry name" value="ENDONUCLEASE V"/>
    <property type="match status" value="1"/>
</dbReference>
<evidence type="ECO:0000256" key="4">
    <source>
        <dbReference type="ARBA" id="ARBA00022759"/>
    </source>
</evidence>
<dbReference type="Gene3D" id="3.30.2170.10">
    <property type="entry name" value="archaeoglobus fulgidus dsm 4304 superfamily"/>
    <property type="match status" value="1"/>
</dbReference>
<evidence type="ECO:0008006" key="8">
    <source>
        <dbReference type="Google" id="ProtNLM"/>
    </source>
</evidence>
<evidence type="ECO:0000313" key="6">
    <source>
        <dbReference type="EMBL" id="KAG2390009.1"/>
    </source>
</evidence>
<dbReference type="EMBL" id="JABFOF010000007">
    <property type="protein sequence ID" value="KAG2390009.1"/>
    <property type="molecule type" value="Genomic_DNA"/>
</dbReference>
<keyword evidence="3" id="KW-0540">Nuclease</keyword>